<keyword evidence="4" id="KW-1185">Reference proteome</keyword>
<dbReference type="InterPro" id="IPR050508">
    <property type="entry name" value="Methyltransf_Superfamily"/>
</dbReference>
<dbReference type="GO" id="GO:0032259">
    <property type="term" value="P:methylation"/>
    <property type="evidence" value="ECO:0007669"/>
    <property type="project" value="UniProtKB-KW"/>
</dbReference>
<gene>
    <name evidence="3" type="ORF">C8A00DRAFT_17058</name>
</gene>
<dbReference type="SUPFAM" id="SSF53335">
    <property type="entry name" value="S-adenosyl-L-methionine-dependent methyltransferases"/>
    <property type="match status" value="1"/>
</dbReference>
<dbReference type="GO" id="GO:0008168">
    <property type="term" value="F:methyltransferase activity"/>
    <property type="evidence" value="ECO:0007669"/>
    <property type="project" value="UniProtKB-KW"/>
</dbReference>
<organism evidence="3 4">
    <name type="scientific">Chaetomidium leptoderma</name>
    <dbReference type="NCBI Taxonomy" id="669021"/>
    <lineage>
        <taxon>Eukaryota</taxon>
        <taxon>Fungi</taxon>
        <taxon>Dikarya</taxon>
        <taxon>Ascomycota</taxon>
        <taxon>Pezizomycotina</taxon>
        <taxon>Sordariomycetes</taxon>
        <taxon>Sordariomycetidae</taxon>
        <taxon>Sordariales</taxon>
        <taxon>Chaetomiaceae</taxon>
        <taxon>Chaetomidium</taxon>
    </lineage>
</organism>
<dbReference type="InterPro" id="IPR041698">
    <property type="entry name" value="Methyltransf_25"/>
</dbReference>
<evidence type="ECO:0000313" key="3">
    <source>
        <dbReference type="EMBL" id="KAK4151536.1"/>
    </source>
</evidence>
<accession>A0AAN6ZWM9</accession>
<dbReference type="Gene3D" id="3.40.50.150">
    <property type="entry name" value="Vaccinia Virus protein VP39"/>
    <property type="match status" value="1"/>
</dbReference>
<dbReference type="PANTHER" id="PTHR42912">
    <property type="entry name" value="METHYLTRANSFERASE"/>
    <property type="match status" value="1"/>
</dbReference>
<dbReference type="AlphaFoldDB" id="A0AAN6ZWM9"/>
<name>A0AAN6ZWM9_9PEZI</name>
<dbReference type="EMBL" id="MU857010">
    <property type="protein sequence ID" value="KAK4151536.1"/>
    <property type="molecule type" value="Genomic_DNA"/>
</dbReference>
<proteinExistence type="predicted"/>
<feature type="compositionally biased region" description="Basic and acidic residues" evidence="1">
    <location>
        <begin position="86"/>
        <end position="96"/>
    </location>
</feature>
<feature type="region of interest" description="Disordered" evidence="1">
    <location>
        <begin position="67"/>
        <end position="117"/>
    </location>
</feature>
<dbReference type="CDD" id="cd02440">
    <property type="entry name" value="AdoMet_MTases"/>
    <property type="match status" value="1"/>
</dbReference>
<comment type="caution">
    <text evidence="3">The sequence shown here is derived from an EMBL/GenBank/DDBJ whole genome shotgun (WGS) entry which is preliminary data.</text>
</comment>
<sequence length="297" mass="33568">MATIDPTPTLETVTQPGTTSFRTPPDLKARLKNSYDVIAPFYNQWTLSHRAQRMDYATKLIHFLQRDNRQTGQNGDSADNTDETELEHPPHQHGDSADDTDETETEHPPHQHGSPIPSLRHMHALEVGCGSGVPVLEILLAKEMDVIGVDLSATQLALANAHFPNQTSGLQAVWAEEDMMDLRYPPDEFDVVVGLYSLIHLPREEQTVFLHRVFRWLKPGGMLLMNFPVEEVEGAITQHWLGHQQGWMFWSGWGEEKTMQIIDELGPGGMEVLLREVTEHGSTGDKIMWIIAKKRRV</sequence>
<dbReference type="InterPro" id="IPR029063">
    <property type="entry name" value="SAM-dependent_MTases_sf"/>
</dbReference>
<dbReference type="PANTHER" id="PTHR42912:SF80">
    <property type="entry name" value="METHYLTRANSFERASE DOMAIN-CONTAINING PROTEIN"/>
    <property type="match status" value="1"/>
</dbReference>
<feature type="compositionally biased region" description="Polar residues" evidence="1">
    <location>
        <begin position="9"/>
        <end position="22"/>
    </location>
</feature>
<evidence type="ECO:0000259" key="2">
    <source>
        <dbReference type="Pfam" id="PF13649"/>
    </source>
</evidence>
<protein>
    <submittedName>
        <fullName evidence="3">S-adenosyl-L-methionine-dependent methyltransferase</fullName>
    </submittedName>
</protein>
<keyword evidence="3" id="KW-0489">Methyltransferase</keyword>
<dbReference type="Pfam" id="PF13649">
    <property type="entry name" value="Methyltransf_25"/>
    <property type="match status" value="1"/>
</dbReference>
<reference evidence="3" key="2">
    <citation type="submission" date="2023-05" db="EMBL/GenBank/DDBJ databases">
        <authorList>
            <consortium name="Lawrence Berkeley National Laboratory"/>
            <person name="Steindorff A."/>
            <person name="Hensen N."/>
            <person name="Bonometti L."/>
            <person name="Westerberg I."/>
            <person name="Brannstrom I.O."/>
            <person name="Guillou S."/>
            <person name="Cros-Aarteil S."/>
            <person name="Calhoun S."/>
            <person name="Haridas S."/>
            <person name="Kuo A."/>
            <person name="Mondo S."/>
            <person name="Pangilinan J."/>
            <person name="Riley R."/>
            <person name="Labutti K."/>
            <person name="Andreopoulos B."/>
            <person name="Lipzen A."/>
            <person name="Chen C."/>
            <person name="Yanf M."/>
            <person name="Daum C."/>
            <person name="Ng V."/>
            <person name="Clum A."/>
            <person name="Ohm R."/>
            <person name="Martin F."/>
            <person name="Silar P."/>
            <person name="Natvig D."/>
            <person name="Lalanne C."/>
            <person name="Gautier V."/>
            <person name="Ament-Velasquez S.L."/>
            <person name="Kruys A."/>
            <person name="Hutchinson M.I."/>
            <person name="Powell A.J."/>
            <person name="Barry K."/>
            <person name="Miller A.N."/>
            <person name="Grigoriev I.V."/>
            <person name="Debuchy R."/>
            <person name="Gladieux P."/>
            <person name="Thoren M.H."/>
            <person name="Johannesson H."/>
        </authorList>
    </citation>
    <scope>NUCLEOTIDE SEQUENCE</scope>
    <source>
        <strain evidence="3">CBS 538.74</strain>
    </source>
</reference>
<dbReference type="Proteomes" id="UP001302745">
    <property type="component" value="Unassembled WGS sequence"/>
</dbReference>
<keyword evidence="3" id="KW-0808">Transferase</keyword>
<evidence type="ECO:0000313" key="4">
    <source>
        <dbReference type="Proteomes" id="UP001302745"/>
    </source>
</evidence>
<feature type="region of interest" description="Disordered" evidence="1">
    <location>
        <begin position="1"/>
        <end position="26"/>
    </location>
</feature>
<evidence type="ECO:0000256" key="1">
    <source>
        <dbReference type="SAM" id="MobiDB-lite"/>
    </source>
</evidence>
<reference evidence="3" key="1">
    <citation type="journal article" date="2023" name="Mol. Phylogenet. Evol.">
        <title>Genome-scale phylogeny and comparative genomics of the fungal order Sordariales.</title>
        <authorList>
            <person name="Hensen N."/>
            <person name="Bonometti L."/>
            <person name="Westerberg I."/>
            <person name="Brannstrom I.O."/>
            <person name="Guillou S."/>
            <person name="Cros-Aarteil S."/>
            <person name="Calhoun S."/>
            <person name="Haridas S."/>
            <person name="Kuo A."/>
            <person name="Mondo S."/>
            <person name="Pangilinan J."/>
            <person name="Riley R."/>
            <person name="LaButti K."/>
            <person name="Andreopoulos B."/>
            <person name="Lipzen A."/>
            <person name="Chen C."/>
            <person name="Yan M."/>
            <person name="Daum C."/>
            <person name="Ng V."/>
            <person name="Clum A."/>
            <person name="Steindorff A."/>
            <person name="Ohm R.A."/>
            <person name="Martin F."/>
            <person name="Silar P."/>
            <person name="Natvig D.O."/>
            <person name="Lalanne C."/>
            <person name="Gautier V."/>
            <person name="Ament-Velasquez S.L."/>
            <person name="Kruys A."/>
            <person name="Hutchinson M.I."/>
            <person name="Powell A.J."/>
            <person name="Barry K."/>
            <person name="Miller A.N."/>
            <person name="Grigoriev I.V."/>
            <person name="Debuchy R."/>
            <person name="Gladieux P."/>
            <person name="Hiltunen Thoren M."/>
            <person name="Johannesson H."/>
        </authorList>
    </citation>
    <scope>NUCLEOTIDE SEQUENCE</scope>
    <source>
        <strain evidence="3">CBS 538.74</strain>
    </source>
</reference>
<feature type="domain" description="Methyltransferase" evidence="2">
    <location>
        <begin position="125"/>
        <end position="221"/>
    </location>
</feature>